<dbReference type="Gene3D" id="2.30.300.10">
    <property type="entry name" value="Baseplate protein-like domain - beta roll fold"/>
    <property type="match status" value="1"/>
</dbReference>
<feature type="compositionally biased region" description="Basic and acidic residues" evidence="1">
    <location>
        <begin position="296"/>
        <end position="309"/>
    </location>
</feature>
<dbReference type="SUPFAM" id="SSF69279">
    <property type="entry name" value="Phage tail proteins"/>
    <property type="match status" value="1"/>
</dbReference>
<evidence type="ECO:0000313" key="3">
    <source>
        <dbReference type="Proteomes" id="UP000319941"/>
    </source>
</evidence>
<dbReference type="OrthoDB" id="8609885at2"/>
<feature type="compositionally biased region" description="Pro residues" evidence="1">
    <location>
        <begin position="310"/>
        <end position="323"/>
    </location>
</feature>
<feature type="region of interest" description="Disordered" evidence="1">
    <location>
        <begin position="291"/>
        <end position="323"/>
    </location>
</feature>
<feature type="region of interest" description="Disordered" evidence="1">
    <location>
        <begin position="194"/>
        <end position="218"/>
    </location>
</feature>
<dbReference type="RefSeq" id="WP_144727786.1">
    <property type="nucleotide sequence ID" value="NZ_CAWOWR010000147.1"/>
</dbReference>
<comment type="caution">
    <text evidence="2">The sequence shown here is derived from an EMBL/GenBank/DDBJ whole genome shotgun (WGS) entry which is preliminary data.</text>
</comment>
<dbReference type="EMBL" id="VNFH01000009">
    <property type="protein sequence ID" value="TVU68689.1"/>
    <property type="molecule type" value="Genomic_DNA"/>
</dbReference>
<proteinExistence type="predicted"/>
<keyword evidence="3" id="KW-1185">Reference proteome</keyword>
<protein>
    <submittedName>
        <fullName evidence="2">Uncharacterized protein</fullName>
    </submittedName>
</protein>
<dbReference type="AlphaFoldDB" id="A0A558HHS9"/>
<accession>A0A558HHS9</accession>
<feature type="region of interest" description="Disordered" evidence="1">
    <location>
        <begin position="254"/>
        <end position="273"/>
    </location>
</feature>
<evidence type="ECO:0000313" key="2">
    <source>
        <dbReference type="EMBL" id="TVU68689.1"/>
    </source>
</evidence>
<evidence type="ECO:0000256" key="1">
    <source>
        <dbReference type="SAM" id="MobiDB-lite"/>
    </source>
</evidence>
<sequence>MREIRLQFVQGLAPWSARALELRLGGDPGLLLLFAGDYVPPAGGNVVLGFGGATEAVELPRELVLDAQLTPPSVDARLALGGAIEIAASLVMPVATVRAQLELIQSLSLEVTTPPVTAEIRVEHGVSLSLVATLGVPAVVDVALTREINVFRGPSDSAGARFENAVPLEAQGATHWQQPARPYGATASGFEQGEALAASQGGQWSARPRTDATSGSRWEQAERILGTLSGSQWLQLPRVRRASRPVWEQGQGIAAARSSGYQHPPRNDARRRSRYEEARTLEPVTMDVPYQQGRATGDDWRVPWEEARRPPPGLDLPPDPPEPPVLEPVEGGTTLQFCHAMPSAPWVLQFGLTCEIPTPTIPVKRLYIVQNSARLVRLSDGLELPATQMTLSIDADSWAWSFSAGLAGRDAQALVTGTDGQPVEVMAEINGEQWRCLVDGWRRSESWQSHSVTISGRSLAAYLGAPYATARSYTEDSQATASQLARAELPEGWSLDWRMTDWVVPAGAWSYDSLAPIDAISRIAQAAGGYVQAHQQDQTIIVAPRFEAAPWRWAESEVDLAVPRDIITQLGSDQQPGDARNAVWLHGDTGGIQAQIIRQGTAGDQLAPTVVDALITDQAPAQSRGIAELAATLRQSTESLQMPLAASLGGLLLPGMMIECDGWRGVSRGVSVSASLQGRALSVRQSIELQRFHL</sequence>
<organism evidence="2 3">
    <name type="scientific">Cobetia crustatorum</name>
    <dbReference type="NCBI Taxonomy" id="553385"/>
    <lineage>
        <taxon>Bacteria</taxon>
        <taxon>Pseudomonadati</taxon>
        <taxon>Pseudomonadota</taxon>
        <taxon>Gammaproteobacteria</taxon>
        <taxon>Oceanospirillales</taxon>
        <taxon>Halomonadaceae</taxon>
        <taxon>Cobetia</taxon>
    </lineage>
</organism>
<name>A0A558HHS9_9GAMM</name>
<gene>
    <name evidence="2" type="ORF">FQP86_12900</name>
</gene>
<reference evidence="2 3" key="1">
    <citation type="submission" date="2019-07" db="EMBL/GenBank/DDBJ databases">
        <title>Diversity of Bacteria from Kongsfjorden, Arctic.</title>
        <authorList>
            <person name="Yu Y."/>
        </authorList>
    </citation>
    <scope>NUCLEOTIDE SEQUENCE [LARGE SCALE GENOMIC DNA]</scope>
    <source>
        <strain evidence="2 3">SM1923</strain>
    </source>
</reference>
<dbReference type="Proteomes" id="UP000319941">
    <property type="component" value="Unassembled WGS sequence"/>
</dbReference>